<comment type="caution">
    <text evidence="2">The sequence shown here is derived from an EMBL/GenBank/DDBJ whole genome shotgun (WGS) entry which is preliminary data.</text>
</comment>
<name>A0ABU8PNN4_9HYPH</name>
<dbReference type="InterPro" id="IPR039442">
    <property type="entry name" value="Mrr-like_dom"/>
</dbReference>
<dbReference type="EMBL" id="JBBGZH010000003">
    <property type="protein sequence ID" value="MEJ5023073.1"/>
    <property type="molecule type" value="Genomic_DNA"/>
</dbReference>
<reference evidence="2 3" key="1">
    <citation type="submission" date="2023-12" db="EMBL/GenBank/DDBJ databases">
        <title>Gut-associated functions are favored during microbiome assembly across C. elegans life.</title>
        <authorList>
            <person name="Zimmermann J."/>
        </authorList>
    </citation>
    <scope>NUCLEOTIDE SEQUENCE [LARGE SCALE GENOMIC DNA]</scope>
    <source>
        <strain evidence="2 3">MYb71</strain>
    </source>
</reference>
<evidence type="ECO:0000313" key="2">
    <source>
        <dbReference type="EMBL" id="MEJ5023073.1"/>
    </source>
</evidence>
<dbReference type="Proteomes" id="UP001375812">
    <property type="component" value="Unassembled WGS sequence"/>
</dbReference>
<dbReference type="RefSeq" id="WP_105545480.1">
    <property type="nucleotide sequence ID" value="NZ_JBBGZH010000003.1"/>
</dbReference>
<dbReference type="Pfam" id="PF13156">
    <property type="entry name" value="Mrr_cat_2"/>
    <property type="match status" value="1"/>
</dbReference>
<evidence type="ECO:0000259" key="1">
    <source>
        <dbReference type="Pfam" id="PF13156"/>
    </source>
</evidence>
<gene>
    <name evidence="2" type="ORF">WH297_25620</name>
</gene>
<sequence>MSSAFKELFDRYRTGSKSEREKGTYFENLAKVFFENDPQYAQRFDKVWTYAEFASERSISGQDKGIDLVAGVRDDGGFCTIQCQQTRQGGQ</sequence>
<keyword evidence="3" id="KW-1185">Reference proteome</keyword>
<organism evidence="2 3">
    <name type="scientific">Ochrobactrum vermis</name>
    <dbReference type="NCBI Taxonomy" id="1827297"/>
    <lineage>
        <taxon>Bacteria</taxon>
        <taxon>Pseudomonadati</taxon>
        <taxon>Pseudomonadota</taxon>
        <taxon>Alphaproteobacteria</taxon>
        <taxon>Hyphomicrobiales</taxon>
        <taxon>Brucellaceae</taxon>
        <taxon>Brucella/Ochrobactrum group</taxon>
        <taxon>Ochrobactrum</taxon>
    </lineage>
</organism>
<accession>A0ABU8PNN4</accession>
<feature type="domain" description="Mrr-like" evidence="1">
    <location>
        <begin position="36"/>
        <end position="84"/>
    </location>
</feature>
<proteinExistence type="predicted"/>
<evidence type="ECO:0000313" key="3">
    <source>
        <dbReference type="Proteomes" id="UP001375812"/>
    </source>
</evidence>
<protein>
    <recommendedName>
        <fullName evidence="1">Mrr-like domain-containing protein</fullName>
    </recommendedName>
</protein>